<organism evidence="1 2">
    <name type="scientific">Naganishia cerealis</name>
    <dbReference type="NCBI Taxonomy" id="610337"/>
    <lineage>
        <taxon>Eukaryota</taxon>
        <taxon>Fungi</taxon>
        <taxon>Dikarya</taxon>
        <taxon>Basidiomycota</taxon>
        <taxon>Agaricomycotina</taxon>
        <taxon>Tremellomycetes</taxon>
        <taxon>Filobasidiales</taxon>
        <taxon>Filobasidiaceae</taxon>
        <taxon>Naganishia</taxon>
    </lineage>
</organism>
<accession>A0ACC2VW73</accession>
<evidence type="ECO:0000313" key="2">
    <source>
        <dbReference type="Proteomes" id="UP001241377"/>
    </source>
</evidence>
<proteinExistence type="predicted"/>
<protein>
    <submittedName>
        <fullName evidence="1">Uncharacterized protein</fullName>
    </submittedName>
</protein>
<name>A0ACC2VW73_9TREE</name>
<dbReference type="Proteomes" id="UP001241377">
    <property type="component" value="Unassembled WGS sequence"/>
</dbReference>
<reference evidence="1" key="1">
    <citation type="submission" date="2023-04" db="EMBL/GenBank/DDBJ databases">
        <title>Draft Genome sequencing of Naganishia species isolated from polar environments using Oxford Nanopore Technology.</title>
        <authorList>
            <person name="Leo P."/>
            <person name="Venkateswaran K."/>
        </authorList>
    </citation>
    <scope>NUCLEOTIDE SEQUENCE</scope>
    <source>
        <strain evidence="1">MNA-CCFEE 5261</strain>
    </source>
</reference>
<comment type="caution">
    <text evidence="1">The sequence shown here is derived from an EMBL/GenBank/DDBJ whole genome shotgun (WGS) entry which is preliminary data.</text>
</comment>
<sequence length="317" mass="33426">MSASTSTSAYIPHPLSPEHRIHLITCAPSSPAADPVLLVHGLGSAASFWLPALATPAGRLLTSHRTVYAIDAYGHGVSDFVAAEDSLDAAAETVRGVIEWLLKDKPGGKVVLGGHSMSGVSTVSRVMPVCGDANLAIPETQQLVTSLVAARHPDLISKLFLLSPTLSLPAANRASLTQRAETVLTPTGRLDISGTVSTTGISPASHSRQPLASAFIRQLVITTDPRAYAQACKNLAAHPGWDADVRGITAEVVIVAGEEDYMVPSVEVRRHAEQVQGQRGRAVVMPDVGHWGALEVPERVAEELCMFVLGKEARPAL</sequence>
<dbReference type="EMBL" id="JASBWR010000049">
    <property type="protein sequence ID" value="KAJ9102866.1"/>
    <property type="molecule type" value="Genomic_DNA"/>
</dbReference>
<evidence type="ECO:0000313" key="1">
    <source>
        <dbReference type="EMBL" id="KAJ9102866.1"/>
    </source>
</evidence>
<gene>
    <name evidence="1" type="ORF">QFC19_004594</name>
</gene>
<keyword evidence="2" id="KW-1185">Reference proteome</keyword>